<organism evidence="1 2">
    <name type="scientific">Shouchella rhizosphaerae</name>
    <dbReference type="NCBI Taxonomy" id="866786"/>
    <lineage>
        <taxon>Bacteria</taxon>
        <taxon>Bacillati</taxon>
        <taxon>Bacillota</taxon>
        <taxon>Bacilli</taxon>
        <taxon>Bacillales</taxon>
        <taxon>Bacillaceae</taxon>
        <taxon>Shouchella</taxon>
    </lineage>
</organism>
<dbReference type="EMBL" id="CP144921">
    <property type="protein sequence ID" value="WWA30395.1"/>
    <property type="molecule type" value="Genomic_DNA"/>
</dbReference>
<evidence type="ECO:0000313" key="1">
    <source>
        <dbReference type="EMBL" id="WWA30395.1"/>
    </source>
</evidence>
<accession>A0ABZ2CYH0</accession>
<name>A0ABZ2CYH0_9BACI</name>
<dbReference type="InterPro" id="IPR019650">
    <property type="entry name" value="DUF2513"/>
</dbReference>
<protein>
    <submittedName>
        <fullName evidence="1">DUF2513 domain-containing protein</fullName>
    </submittedName>
</protein>
<proteinExistence type="predicted"/>
<dbReference type="Pfam" id="PF10711">
    <property type="entry name" value="DUF2513"/>
    <property type="match status" value="1"/>
</dbReference>
<evidence type="ECO:0000313" key="2">
    <source>
        <dbReference type="Proteomes" id="UP001341136"/>
    </source>
</evidence>
<dbReference type="Proteomes" id="UP001341136">
    <property type="component" value="Chromosome"/>
</dbReference>
<reference evidence="1 2" key="1">
    <citation type="submission" date="2024-01" db="EMBL/GenBank/DDBJ databases">
        <title>Culturomics analysis of mouse respiratory tract.</title>
        <authorList>
            <person name="Phillips A.M."/>
            <person name="Collette N.M."/>
            <person name="Mageeney C.M."/>
            <person name="Sinha A."/>
            <person name="Hern K.E."/>
            <person name="Arkin A.P."/>
            <person name="Williams K.P."/>
            <person name="Branda S."/>
        </authorList>
    </citation>
    <scope>NUCLEOTIDE SEQUENCE [LARGE SCALE GENOMIC DNA]</scope>
    <source>
        <strain evidence="1 2">CP20</strain>
    </source>
</reference>
<gene>
    <name evidence="1" type="ORF">V5G21_00945</name>
</gene>
<dbReference type="RefSeq" id="WP_251225667.1">
    <property type="nucleotide sequence ID" value="NZ_CP144921.1"/>
</dbReference>
<keyword evidence="2" id="KW-1185">Reference proteome</keyword>
<sequence length="119" mass="13597">MKRDMDLIRRCLIEVEENATHSPKPFEVVIEGVGRQLVFYHLKLLLDQGYIKGLSFDTKDGVGVYPTELTWEGHELLDSIRSEKVWSKIKAKIKEEGGDWTVNVLKGLGTKIIEQQLSL</sequence>